<comment type="caution">
    <text evidence="2">The sequence shown here is derived from an EMBL/GenBank/DDBJ whole genome shotgun (WGS) entry which is preliminary data.</text>
</comment>
<evidence type="ECO:0000256" key="1">
    <source>
        <dbReference type="SAM" id="MobiDB-lite"/>
    </source>
</evidence>
<evidence type="ECO:0000313" key="2">
    <source>
        <dbReference type="EMBL" id="OTF74403.1"/>
    </source>
</evidence>
<dbReference type="EMBL" id="MUJZ01047230">
    <property type="protein sequence ID" value="OTF74403.1"/>
    <property type="molecule type" value="Genomic_DNA"/>
</dbReference>
<organism evidence="2 3">
    <name type="scientific">Euroglyphus maynei</name>
    <name type="common">Mayne's house dust mite</name>
    <dbReference type="NCBI Taxonomy" id="6958"/>
    <lineage>
        <taxon>Eukaryota</taxon>
        <taxon>Metazoa</taxon>
        <taxon>Ecdysozoa</taxon>
        <taxon>Arthropoda</taxon>
        <taxon>Chelicerata</taxon>
        <taxon>Arachnida</taxon>
        <taxon>Acari</taxon>
        <taxon>Acariformes</taxon>
        <taxon>Sarcoptiformes</taxon>
        <taxon>Astigmata</taxon>
        <taxon>Psoroptidia</taxon>
        <taxon>Analgoidea</taxon>
        <taxon>Pyroglyphidae</taxon>
        <taxon>Pyroglyphinae</taxon>
        <taxon>Euroglyphus</taxon>
    </lineage>
</organism>
<proteinExistence type="predicted"/>
<protein>
    <submittedName>
        <fullName evidence="2">Uncharacterized protein</fullName>
    </submittedName>
</protein>
<feature type="region of interest" description="Disordered" evidence="1">
    <location>
        <begin position="36"/>
        <end position="64"/>
    </location>
</feature>
<keyword evidence="3" id="KW-1185">Reference proteome</keyword>
<dbReference type="Proteomes" id="UP000194236">
    <property type="component" value="Unassembled WGS sequence"/>
</dbReference>
<name>A0A1Y3B3G2_EURMA</name>
<dbReference type="AlphaFoldDB" id="A0A1Y3B3G2"/>
<feature type="compositionally biased region" description="Polar residues" evidence="1">
    <location>
        <begin position="43"/>
        <end position="62"/>
    </location>
</feature>
<sequence>MAKVMKKDSLPSNGHDEKLPINLNIITSTSSSTLMMPRPFHKLSSSQSSNTMDRTCGSNNIITGPIISGRSPPIMSSYKAYKDFINNYTNNTNNLINNH</sequence>
<accession>A0A1Y3B3G2</accession>
<gene>
    <name evidence="2" type="ORF">BLA29_010613</name>
</gene>
<evidence type="ECO:0000313" key="3">
    <source>
        <dbReference type="Proteomes" id="UP000194236"/>
    </source>
</evidence>
<reference evidence="2 3" key="1">
    <citation type="submission" date="2017-03" db="EMBL/GenBank/DDBJ databases">
        <title>Genome Survey of Euroglyphus maynei.</title>
        <authorList>
            <person name="Arlian L.G."/>
            <person name="Morgan M.S."/>
            <person name="Rider S.D."/>
        </authorList>
    </citation>
    <scope>NUCLEOTIDE SEQUENCE [LARGE SCALE GENOMIC DNA]</scope>
    <source>
        <strain evidence="2">Arlian Lab</strain>
        <tissue evidence="2">Whole body</tissue>
    </source>
</reference>